<sequence length="208" mass="23845">MKKLFGLLAFMLILPLQACAQEQWKEGEHYEVIADKATQTRQVQEFFSFWCPHCFRFEGLVKDIQAKLPADVKFDKVHVNFMGFTTPDVQEMATAAMMVGRSMGQEAKLNEAIFKYIHVQRGAISAQKDLKNIFIINGVDGEQFDKLINSFGVKNMVRQNNNQITEFREAVHSVPTFIVNGKYKAQFARGMKPNDFIDLVVWLSQLDN</sequence>
<dbReference type="PANTHER" id="PTHR35891">
    <property type="entry name" value="THIOL:DISULFIDE INTERCHANGE PROTEIN DSBA"/>
    <property type="match status" value="1"/>
</dbReference>
<dbReference type="Proteomes" id="UP001596364">
    <property type="component" value="Unassembled WGS sequence"/>
</dbReference>
<keyword evidence="11" id="KW-1185">Reference proteome</keyword>
<evidence type="ECO:0000256" key="5">
    <source>
        <dbReference type="ARBA" id="ARBA00023157"/>
    </source>
</evidence>
<evidence type="ECO:0000256" key="7">
    <source>
        <dbReference type="PIRNR" id="PIRNR001488"/>
    </source>
</evidence>
<comment type="similarity">
    <text evidence="2">Belongs to the thioredoxin family. DsbA subfamily.</text>
</comment>
<dbReference type="PIRSF" id="PIRSF001488">
    <property type="entry name" value="Tdi_protein"/>
    <property type="match status" value="1"/>
</dbReference>
<dbReference type="Pfam" id="PF01323">
    <property type="entry name" value="DSBA"/>
    <property type="match status" value="1"/>
</dbReference>
<evidence type="ECO:0000256" key="8">
    <source>
        <dbReference type="SAM" id="SignalP"/>
    </source>
</evidence>
<evidence type="ECO:0000256" key="2">
    <source>
        <dbReference type="ARBA" id="ARBA00005791"/>
    </source>
</evidence>
<keyword evidence="3 8" id="KW-0732">Signal</keyword>
<protein>
    <recommendedName>
        <fullName evidence="7">Thiol:disulfide interchange protein</fullName>
    </recommendedName>
</protein>
<evidence type="ECO:0000256" key="4">
    <source>
        <dbReference type="ARBA" id="ARBA00022764"/>
    </source>
</evidence>
<feature type="domain" description="Thioredoxin" evidence="9">
    <location>
        <begin position="10"/>
        <end position="153"/>
    </location>
</feature>
<gene>
    <name evidence="10" type="ORF">ACFP85_00935</name>
</gene>
<dbReference type="PROSITE" id="PS51352">
    <property type="entry name" value="THIOREDOXIN_2"/>
    <property type="match status" value="1"/>
</dbReference>
<reference evidence="11" key="1">
    <citation type="journal article" date="2019" name="Int. J. Syst. Evol. Microbiol.">
        <title>The Global Catalogue of Microorganisms (GCM) 10K type strain sequencing project: providing services to taxonomists for standard genome sequencing and annotation.</title>
        <authorList>
            <consortium name="The Broad Institute Genomics Platform"/>
            <consortium name="The Broad Institute Genome Sequencing Center for Infectious Disease"/>
            <person name="Wu L."/>
            <person name="Ma J."/>
        </authorList>
    </citation>
    <scope>NUCLEOTIDE SEQUENCE [LARGE SCALE GENOMIC DNA]</scope>
    <source>
        <strain evidence="11">CGMCC 1.16031</strain>
    </source>
</reference>
<dbReference type="InterPro" id="IPR013766">
    <property type="entry name" value="Thioredoxin_domain"/>
</dbReference>
<feature type="signal peptide" evidence="8">
    <location>
        <begin position="1"/>
        <end position="20"/>
    </location>
</feature>
<dbReference type="InterPro" id="IPR001853">
    <property type="entry name" value="DSBA-like_thioredoxin_dom"/>
</dbReference>
<evidence type="ECO:0000259" key="9">
    <source>
        <dbReference type="PROSITE" id="PS51352"/>
    </source>
</evidence>
<dbReference type="RefSeq" id="WP_131259389.1">
    <property type="nucleotide sequence ID" value="NZ_JBHSUS010000001.1"/>
</dbReference>
<evidence type="ECO:0000256" key="3">
    <source>
        <dbReference type="ARBA" id="ARBA00022729"/>
    </source>
</evidence>
<evidence type="ECO:0000313" key="10">
    <source>
        <dbReference type="EMBL" id="MFC6438727.1"/>
    </source>
</evidence>
<comment type="subcellular location">
    <subcellularLocation>
        <location evidence="1 7">Periplasm</location>
    </subcellularLocation>
</comment>
<dbReference type="EMBL" id="JBHSUS010000001">
    <property type="protein sequence ID" value="MFC6438727.1"/>
    <property type="molecule type" value="Genomic_DNA"/>
</dbReference>
<evidence type="ECO:0000256" key="6">
    <source>
        <dbReference type="ARBA" id="ARBA00023284"/>
    </source>
</evidence>
<keyword evidence="4 7" id="KW-0574">Periplasm</keyword>
<accession>A0ABW1XEQ9</accession>
<comment type="caution">
    <text evidence="10">The sequence shown here is derived from an EMBL/GenBank/DDBJ whole genome shotgun (WGS) entry which is preliminary data.</text>
</comment>
<dbReference type="InterPro" id="IPR023205">
    <property type="entry name" value="DsbA/DsbL"/>
</dbReference>
<keyword evidence="5 7" id="KW-1015">Disulfide bond</keyword>
<dbReference type="CDD" id="cd03019">
    <property type="entry name" value="DsbA_DsbA"/>
    <property type="match status" value="1"/>
</dbReference>
<dbReference type="InterPro" id="IPR050824">
    <property type="entry name" value="Thiol_disulfide_DsbA"/>
</dbReference>
<dbReference type="SUPFAM" id="SSF52833">
    <property type="entry name" value="Thioredoxin-like"/>
    <property type="match status" value="1"/>
</dbReference>
<dbReference type="InterPro" id="IPR036249">
    <property type="entry name" value="Thioredoxin-like_sf"/>
</dbReference>
<dbReference type="PANTHER" id="PTHR35891:SF2">
    <property type="entry name" value="THIOL:DISULFIDE INTERCHANGE PROTEIN DSBA"/>
    <property type="match status" value="1"/>
</dbReference>
<dbReference type="Gene3D" id="3.40.30.10">
    <property type="entry name" value="Glutaredoxin"/>
    <property type="match status" value="1"/>
</dbReference>
<evidence type="ECO:0000313" key="11">
    <source>
        <dbReference type="Proteomes" id="UP001596364"/>
    </source>
</evidence>
<keyword evidence="6" id="KW-0676">Redox-active center</keyword>
<organism evidence="10 11">
    <name type="scientific">Pseudobowmanella zhangzhouensis</name>
    <dbReference type="NCBI Taxonomy" id="1537679"/>
    <lineage>
        <taxon>Bacteria</taxon>
        <taxon>Pseudomonadati</taxon>
        <taxon>Pseudomonadota</taxon>
        <taxon>Gammaproteobacteria</taxon>
        <taxon>Alteromonadales</taxon>
        <taxon>Alteromonadaceae</taxon>
    </lineage>
</organism>
<proteinExistence type="inferred from homology"/>
<name>A0ABW1XEQ9_9ALTE</name>
<evidence type="ECO:0000256" key="1">
    <source>
        <dbReference type="ARBA" id="ARBA00004418"/>
    </source>
</evidence>
<feature type="chain" id="PRO_5045181798" description="Thiol:disulfide interchange protein" evidence="8">
    <location>
        <begin position="21"/>
        <end position="208"/>
    </location>
</feature>